<name>A0A660LAG9_9ACTN</name>
<evidence type="ECO:0000256" key="1">
    <source>
        <dbReference type="ARBA" id="ARBA00004651"/>
    </source>
</evidence>
<keyword evidence="9" id="KW-1185">Reference proteome</keyword>
<dbReference type="NCBIfam" id="TIGR00765">
    <property type="entry name" value="yihY_not_rbn"/>
    <property type="match status" value="1"/>
</dbReference>
<feature type="compositionally biased region" description="Basic and acidic residues" evidence="6">
    <location>
        <begin position="17"/>
        <end position="33"/>
    </location>
</feature>
<dbReference type="OrthoDB" id="9781030at2"/>
<dbReference type="Pfam" id="PF03631">
    <property type="entry name" value="Virul_fac_BrkB"/>
    <property type="match status" value="1"/>
</dbReference>
<evidence type="ECO:0000256" key="6">
    <source>
        <dbReference type="SAM" id="MobiDB-lite"/>
    </source>
</evidence>
<dbReference type="AlphaFoldDB" id="A0A660LAG9"/>
<dbReference type="RefSeq" id="WP_121249779.1">
    <property type="nucleotide sequence ID" value="NZ_RBIL01000001.1"/>
</dbReference>
<feature type="transmembrane region" description="Helical" evidence="7">
    <location>
        <begin position="208"/>
        <end position="227"/>
    </location>
</feature>
<feature type="transmembrane region" description="Helical" evidence="7">
    <location>
        <begin position="121"/>
        <end position="142"/>
    </location>
</feature>
<gene>
    <name evidence="8" type="ORF">C8N24_1886</name>
</gene>
<keyword evidence="5 7" id="KW-0472">Membrane</keyword>
<protein>
    <submittedName>
        <fullName evidence="8">Membrane protein</fullName>
    </submittedName>
</protein>
<feature type="region of interest" description="Disordered" evidence="6">
    <location>
        <begin position="307"/>
        <end position="330"/>
    </location>
</feature>
<comment type="caution">
    <text evidence="8">The sequence shown here is derived from an EMBL/GenBank/DDBJ whole genome shotgun (WGS) entry which is preliminary data.</text>
</comment>
<evidence type="ECO:0000256" key="2">
    <source>
        <dbReference type="ARBA" id="ARBA00022475"/>
    </source>
</evidence>
<accession>A0A660LAG9</accession>
<keyword evidence="3 7" id="KW-0812">Transmembrane</keyword>
<evidence type="ECO:0000313" key="8">
    <source>
        <dbReference type="EMBL" id="RKQ92047.1"/>
    </source>
</evidence>
<proteinExistence type="predicted"/>
<keyword evidence="4 7" id="KW-1133">Transmembrane helix</keyword>
<evidence type="ECO:0000313" key="9">
    <source>
        <dbReference type="Proteomes" id="UP000278962"/>
    </source>
</evidence>
<dbReference type="GO" id="GO:0005886">
    <property type="term" value="C:plasma membrane"/>
    <property type="evidence" value="ECO:0007669"/>
    <property type="project" value="UniProtKB-SubCell"/>
</dbReference>
<evidence type="ECO:0000256" key="3">
    <source>
        <dbReference type="ARBA" id="ARBA00022692"/>
    </source>
</evidence>
<evidence type="ECO:0000256" key="5">
    <source>
        <dbReference type="ARBA" id="ARBA00023136"/>
    </source>
</evidence>
<evidence type="ECO:0000256" key="4">
    <source>
        <dbReference type="ARBA" id="ARBA00022989"/>
    </source>
</evidence>
<comment type="subcellular location">
    <subcellularLocation>
        <location evidence="1">Cell membrane</location>
        <topology evidence="1">Multi-pass membrane protein</topology>
    </subcellularLocation>
</comment>
<feature type="transmembrane region" description="Helical" evidence="7">
    <location>
        <begin position="55"/>
        <end position="81"/>
    </location>
</feature>
<dbReference type="PANTHER" id="PTHR30213:SF0">
    <property type="entry name" value="UPF0761 MEMBRANE PROTEIN YIHY"/>
    <property type="match status" value="1"/>
</dbReference>
<feature type="region of interest" description="Disordered" evidence="6">
    <location>
        <begin position="1"/>
        <end position="34"/>
    </location>
</feature>
<evidence type="ECO:0000256" key="7">
    <source>
        <dbReference type="SAM" id="Phobius"/>
    </source>
</evidence>
<feature type="transmembrane region" description="Helical" evidence="7">
    <location>
        <begin position="163"/>
        <end position="188"/>
    </location>
</feature>
<dbReference type="PANTHER" id="PTHR30213">
    <property type="entry name" value="INNER MEMBRANE PROTEIN YHJD"/>
    <property type="match status" value="1"/>
</dbReference>
<sequence>MARAASESKPQSSSGRFGRDSSDDNDKPTDLPKESWPAILKRTVKQFSEDQLTTWAAALTYFGVLSLFPMILALVSVLGVIGPSATQPLLDQLGTVAPGPAKDILTNVLTSLEQNQGGSTVALIIGLAAAIWSASGYISAFMDASNNVWDVPEGRPIWKKLPIRLGVTVVMLVLLTVTSLAIVFTGPVAQEVGDLIGLGGTFVDVWNIAKWPVLLVIVSFMVSLLYWACPNVKQPGFPWITPGGVLAVILWIAASALFALYVANFSSYNKTYGSLGGVIVFLTWLWISNIIILLGAEFNSEMERSKAIQEGHPPDKEPYLPLRDDTKLKD</sequence>
<dbReference type="Proteomes" id="UP000278962">
    <property type="component" value="Unassembled WGS sequence"/>
</dbReference>
<feature type="transmembrane region" description="Helical" evidence="7">
    <location>
        <begin position="275"/>
        <end position="296"/>
    </location>
</feature>
<feature type="transmembrane region" description="Helical" evidence="7">
    <location>
        <begin position="239"/>
        <end position="263"/>
    </location>
</feature>
<dbReference type="PIRSF" id="PIRSF035875">
    <property type="entry name" value="RNase_BN"/>
    <property type="match status" value="1"/>
</dbReference>
<reference evidence="8 9" key="1">
    <citation type="submission" date="2018-10" db="EMBL/GenBank/DDBJ databases">
        <title>Genomic Encyclopedia of Archaeal and Bacterial Type Strains, Phase II (KMG-II): from individual species to whole genera.</title>
        <authorList>
            <person name="Goeker M."/>
        </authorList>
    </citation>
    <scope>NUCLEOTIDE SEQUENCE [LARGE SCALE GENOMIC DNA]</scope>
    <source>
        <strain evidence="8 9">DSM 14954</strain>
    </source>
</reference>
<dbReference type="InterPro" id="IPR017039">
    <property type="entry name" value="Virul_fac_BrkB"/>
</dbReference>
<keyword evidence="2" id="KW-1003">Cell membrane</keyword>
<dbReference type="EMBL" id="RBIL01000001">
    <property type="protein sequence ID" value="RKQ92047.1"/>
    <property type="molecule type" value="Genomic_DNA"/>
</dbReference>
<organism evidence="8 9">
    <name type="scientific">Solirubrobacter pauli</name>
    <dbReference type="NCBI Taxonomy" id="166793"/>
    <lineage>
        <taxon>Bacteria</taxon>
        <taxon>Bacillati</taxon>
        <taxon>Actinomycetota</taxon>
        <taxon>Thermoleophilia</taxon>
        <taxon>Solirubrobacterales</taxon>
        <taxon>Solirubrobacteraceae</taxon>
        <taxon>Solirubrobacter</taxon>
    </lineage>
</organism>